<dbReference type="PANTHER" id="PTHR46362:SF1">
    <property type="entry name" value="GEM-ASSOCIATED PROTEIN 5"/>
    <property type="match status" value="1"/>
</dbReference>
<dbReference type="SUPFAM" id="SSF50978">
    <property type="entry name" value="WD40 repeat-like"/>
    <property type="match status" value="2"/>
</dbReference>
<feature type="region of interest" description="Disordered" evidence="2">
    <location>
        <begin position="498"/>
        <end position="558"/>
    </location>
</feature>
<feature type="compositionally biased region" description="Basic and acidic residues" evidence="2">
    <location>
        <begin position="504"/>
        <end position="533"/>
    </location>
</feature>
<feature type="region of interest" description="Disordered" evidence="2">
    <location>
        <begin position="1660"/>
        <end position="1729"/>
    </location>
</feature>
<feature type="compositionally biased region" description="Low complexity" evidence="2">
    <location>
        <begin position="1816"/>
        <end position="1835"/>
    </location>
</feature>
<dbReference type="InParanoid" id="A0A2K3D3E8"/>
<feature type="compositionally biased region" description="Pro residues" evidence="2">
    <location>
        <begin position="1119"/>
        <end position="1160"/>
    </location>
</feature>
<evidence type="ECO:0000313" key="4">
    <source>
        <dbReference type="Proteomes" id="UP000006906"/>
    </source>
</evidence>
<feature type="compositionally biased region" description="Low complexity" evidence="2">
    <location>
        <begin position="976"/>
        <end position="991"/>
    </location>
</feature>
<sequence>MAAPSAVVLPPSPNWFSSQVVAVLPSQQLVAYGGHYAVVVACAQSRTVQRMLPTGGSRVTCVALPPESVGGRPLVAAGCEDGSLRCWDMVSGEPVRTHRKGKAPEVTALVALPSSPVLQFVAGDASGGLVLWVPETGVRKPLTRAGSTAPLLPSRVQCLVAVNVTGPAAGASGRVIAGLADGSIVLVDVASASVLLTLPAAHRGGVHSLQLAGLPLVTTAGGGGSSSAPAPGAVEEARAAPTPGSAAGEDAAGEPAAAPAAVAAAPDLWILSSGEDCQAKVWSLPAISAAAALSAAAAEAAAAAAAGGDGSAAATPVLAAPPPPQPLVTLRLPPPPAGQQPGSGPSGPGGAVSRKAWVPSALVPGCDVGGSGSELCVAVAAPWGHVLVYHVSVGTGKFTLATRLKHHARTVFTLHAMRVPHEATTATAAATATTTALTTASTGSAAAAQPAASGLLLPQVRLVTSSQDRAFLVVDLELQPAASGTAVAVAAAPVANAAATAGEQGHDSGAEEHGASPGHESEGGEHSEGHGDGKAAAGGGARGKLAAGRADTCSDWRVRPSPQQQAVLYDEAAAGGSHGNSPARGGRAAGPTLVPPGATLVLPRGGAVWWRLMGLGGYPHALDLKGPFPGLLAVGCGDRTIRAVTLTPGPLAKRPQLQPANAHAHDPHQPAKHARKQGAIDAEGAAADEHVDEHETAAEVHSNGAPEAGGSGRKKGGEAAAAVMAAAGGAEGPWPSSLLWKDVRDQVVVVAWHPVDSRYLAFGCADGSVGLMDVKTQTSRVFGVRHSGPVTQLAWVTPPAGSAHVSHQAAAAAAAAAAQQQQQGQQQQGQQQQLPPRPNSRGGPERLKESSASQGAQVAPTLAPAPGQGAGHHSHGHSPSRSDHGQGHGQGQRQQQGSRQGTPKHYVLTSTPQGAAAVPAQSSPEAKAAATTSPPKPVPAAQAATVHAAEAAAGRQQPGGATRAPYHQGVLGQRTPQQHPHPGQQHQQPQQLPMPMATHMQMHVQAPMAAFPPAFPQQGYPPQGYPPQAYGQGYPLQQFPLQGGMPQPHHAPYFNSLPYGAHGMHQQQPYGHVAPQYGQQQQQHQQHQHQHHQQHQRTAAGPSRGRPGPSGQGASGGAPMPPPPAAPMPPPPAPPPLPPPPMPPPPPAPMPPPAPPPPSALPGHMTPDGGRSHTGSPATTRPSGSGASAQMPSFIVSKGPVPGGGFKGRVRPGSAGDLTTVEGGAAPATDATAAQQHPGGSHDTASKGAKGAAHADAAHPAQSGKQRRASDGGRAAAAGGSAGRSGTSRLAAALSGPPLFLLSCGGEGRLLRWPGPNLDPGSAEPGLGPSLAQAKPIDVGAQLQGLAVQALGAAALAPAAGSSGHGHQHGQHHHNHNQQQQHGGAGAPAGLSVTAMALHPRRPWLAVAVAGGGMIVVEQPAKQPGEAATSGAGGARAGSAGPWSLVAAHTGAVSGGPDLRYLRWADDVDEALEEEGHEHEHDTHHRLEHVEEVAAAATSGAPPASPPPAALLAALYGKASVAVYGVAAAPTAAAAGTAVPSTPPVQQMYRLAELSATADGGGKVTLNALAWLGRRCLALGADDGGLQLWALPEARVLLAAAVAQHDPDVDNGAAAAATHGVEAASGPAPLRIKTLPAGGQYGHHDSIIALTGLLVPASVKGAPATSAGGKKKGRRASGAGDFDGEHPAEAAGGHDGADHGRHHGRGRAGSHHGQAHHDHGGAKPRGSGGAWRPAAVWLLFSGGRDQAVRCWRLEGRQLDGWEREREHQESAARQKQQRPPPQHEGKGDGDDHGGSGAAPAPQPPPDGSGAGGAGAGSAAPSASNGDAPSGSSPGQQAPPAPGAAADAPGAEVPGATVVAAGITAPERLLELSPTTAMRRMRRPPPALARPLLPELPDMSLPHVAAAAHSLLLRLGEALYPPADDGGEHQARAGEEEQAARQQVAAVAAACGLSDEALAAHLMNDVAPLREAGAAVGPVAAPPELSFVASMWEGDVGGALSTAAATEGMVSADVVALAAAGGRAAWEAASRLYAAGMAAAGCTGEAALALAAVGDRAGAAGVYARAGMTWEAQQVA</sequence>
<feature type="compositionally biased region" description="Low complexity" evidence="2">
    <location>
        <begin position="808"/>
        <end position="833"/>
    </location>
</feature>
<evidence type="ECO:0000313" key="3">
    <source>
        <dbReference type="EMBL" id="PNW75064.1"/>
    </source>
</evidence>
<evidence type="ECO:0000256" key="2">
    <source>
        <dbReference type="SAM" id="MobiDB-lite"/>
    </source>
</evidence>
<dbReference type="GO" id="GO:0000387">
    <property type="term" value="P:spliceosomal snRNP assembly"/>
    <property type="evidence" value="ECO:0000318"/>
    <property type="project" value="GO_Central"/>
</dbReference>
<feature type="compositionally biased region" description="Basic residues" evidence="2">
    <location>
        <begin position="1700"/>
        <end position="1714"/>
    </location>
</feature>
<dbReference type="Gramene" id="PNW75064">
    <property type="protein sequence ID" value="PNW75064"/>
    <property type="gene ID" value="CHLRE_12g498150v5"/>
</dbReference>
<dbReference type="InterPro" id="IPR052640">
    <property type="entry name" value="Gemin-5"/>
</dbReference>
<dbReference type="GO" id="GO:0005634">
    <property type="term" value="C:nucleus"/>
    <property type="evidence" value="ECO:0000318"/>
    <property type="project" value="GO_Central"/>
</dbReference>
<gene>
    <name evidence="3" type="ORF">CHLRE_12g498150v5</name>
</gene>
<feature type="compositionally biased region" description="Basic residues" evidence="2">
    <location>
        <begin position="1086"/>
        <end position="1095"/>
    </location>
</feature>
<dbReference type="PROSITE" id="PS50082">
    <property type="entry name" value="WD_REPEATS_2"/>
    <property type="match status" value="1"/>
</dbReference>
<feature type="compositionally biased region" description="Low complexity" evidence="2">
    <location>
        <begin position="246"/>
        <end position="258"/>
    </location>
</feature>
<feature type="compositionally biased region" description="Low complexity" evidence="2">
    <location>
        <begin position="922"/>
        <end position="953"/>
    </location>
</feature>
<feature type="region of interest" description="Disordered" evidence="2">
    <location>
        <begin position="222"/>
        <end position="258"/>
    </location>
</feature>
<dbReference type="GO" id="GO:0003730">
    <property type="term" value="F:mRNA 3'-UTR binding"/>
    <property type="evidence" value="ECO:0000318"/>
    <property type="project" value="GO_Central"/>
</dbReference>
<dbReference type="InterPro" id="IPR036322">
    <property type="entry name" value="WD40_repeat_dom_sf"/>
</dbReference>
<feature type="compositionally biased region" description="Pro residues" evidence="2">
    <location>
        <begin position="319"/>
        <end position="338"/>
    </location>
</feature>
<feature type="compositionally biased region" description="Low complexity" evidence="2">
    <location>
        <begin position="1246"/>
        <end position="1261"/>
    </location>
</feature>
<dbReference type="RefSeq" id="XP_042918328.1">
    <property type="nucleotide sequence ID" value="XM_043068037.1"/>
</dbReference>
<organism evidence="3 4">
    <name type="scientific">Chlamydomonas reinhardtii</name>
    <name type="common">Chlamydomonas smithii</name>
    <dbReference type="NCBI Taxonomy" id="3055"/>
    <lineage>
        <taxon>Eukaryota</taxon>
        <taxon>Viridiplantae</taxon>
        <taxon>Chlorophyta</taxon>
        <taxon>core chlorophytes</taxon>
        <taxon>Chlorophyceae</taxon>
        <taxon>CS clade</taxon>
        <taxon>Chlamydomonadales</taxon>
        <taxon>Chlamydomonadaceae</taxon>
        <taxon>Chlamydomonas</taxon>
    </lineage>
</organism>
<feature type="repeat" description="WD" evidence="1">
    <location>
        <begin position="74"/>
        <end position="97"/>
    </location>
</feature>
<feature type="region of interest" description="Disordered" evidence="2">
    <location>
        <begin position="806"/>
        <end position="991"/>
    </location>
</feature>
<dbReference type="SMART" id="SM00320">
    <property type="entry name" value="WD40"/>
    <property type="match status" value="6"/>
</dbReference>
<name>A0A2K3D3E8_CHLRE</name>
<feature type="compositionally biased region" description="Basic and acidic residues" evidence="2">
    <location>
        <begin position="1781"/>
        <end position="1793"/>
    </location>
</feature>
<feature type="compositionally biased region" description="Basic and acidic residues" evidence="2">
    <location>
        <begin position="687"/>
        <end position="698"/>
    </location>
</feature>
<feature type="compositionally biased region" description="Polar residues" evidence="2">
    <location>
        <begin position="1173"/>
        <end position="1191"/>
    </location>
</feature>
<feature type="compositionally biased region" description="Low complexity" evidence="2">
    <location>
        <begin position="891"/>
        <end position="901"/>
    </location>
</feature>
<dbReference type="Pfam" id="PF00400">
    <property type="entry name" value="WD40"/>
    <property type="match status" value="1"/>
</dbReference>
<accession>A0A2K3D3E8</accession>
<feature type="region of interest" description="Disordered" evidence="2">
    <location>
        <begin position="1358"/>
        <end position="1389"/>
    </location>
</feature>
<feature type="compositionally biased region" description="Low complexity" evidence="2">
    <location>
        <begin position="1272"/>
        <end position="1289"/>
    </location>
</feature>
<dbReference type="Gene3D" id="2.130.10.10">
    <property type="entry name" value="YVTN repeat-like/Quinoprotein amine dehydrogenase"/>
    <property type="match status" value="2"/>
</dbReference>
<dbReference type="STRING" id="3055.A0A2K3D3E8"/>
<dbReference type="PANTHER" id="PTHR46362">
    <property type="entry name" value="GEM-ASSOCIATED PROTEIN 5"/>
    <property type="match status" value="1"/>
</dbReference>
<protein>
    <submittedName>
        <fullName evidence="3">Uncharacterized protein</fullName>
    </submittedName>
</protein>
<dbReference type="InterPro" id="IPR015943">
    <property type="entry name" value="WD40/YVTN_repeat-like_dom_sf"/>
</dbReference>
<feature type="compositionally biased region" description="Low complexity" evidence="2">
    <location>
        <begin position="1225"/>
        <end position="1234"/>
    </location>
</feature>
<feature type="region of interest" description="Disordered" evidence="2">
    <location>
        <begin position="1047"/>
        <end position="1289"/>
    </location>
</feature>
<dbReference type="OrthoDB" id="549566at2759"/>
<dbReference type="InterPro" id="IPR001680">
    <property type="entry name" value="WD40_rpt"/>
</dbReference>
<dbReference type="KEGG" id="cre:CHLRE_12g498150v5"/>
<feature type="region of interest" description="Disordered" evidence="2">
    <location>
        <begin position="312"/>
        <end position="353"/>
    </location>
</feature>
<dbReference type="ExpressionAtlas" id="A0A2K3D3E8">
    <property type="expression patterns" value="baseline"/>
</dbReference>
<feature type="compositionally biased region" description="Basic and acidic residues" evidence="2">
    <location>
        <begin position="1761"/>
        <end position="1772"/>
    </location>
</feature>
<keyword evidence="4" id="KW-1185">Reference proteome</keyword>
<dbReference type="Proteomes" id="UP000006906">
    <property type="component" value="Chromosome 12"/>
</dbReference>
<feature type="region of interest" description="Disordered" evidence="2">
    <location>
        <begin position="650"/>
        <end position="716"/>
    </location>
</feature>
<keyword evidence="1" id="KW-0853">WD repeat</keyword>
<feature type="compositionally biased region" description="Basic residues" evidence="2">
    <location>
        <begin position="1366"/>
        <end position="1376"/>
    </location>
</feature>
<dbReference type="GO" id="GO:0032797">
    <property type="term" value="C:SMN complex"/>
    <property type="evidence" value="ECO:0000318"/>
    <property type="project" value="GO_Central"/>
</dbReference>
<evidence type="ECO:0000256" key="1">
    <source>
        <dbReference type="PROSITE-ProRule" id="PRU00221"/>
    </source>
</evidence>
<dbReference type="OMA" id="YLAFGCA"/>
<feature type="region of interest" description="Disordered" evidence="2">
    <location>
        <begin position="1761"/>
        <end position="1849"/>
    </location>
</feature>
<reference evidence="3 4" key="1">
    <citation type="journal article" date="2007" name="Science">
        <title>The Chlamydomonas genome reveals the evolution of key animal and plant functions.</title>
        <authorList>
            <person name="Merchant S.S."/>
            <person name="Prochnik S.E."/>
            <person name="Vallon O."/>
            <person name="Harris E.H."/>
            <person name="Karpowicz S.J."/>
            <person name="Witman G.B."/>
            <person name="Terry A."/>
            <person name="Salamov A."/>
            <person name="Fritz-Laylin L.K."/>
            <person name="Marechal-Drouard L."/>
            <person name="Marshall W.F."/>
            <person name="Qu L.H."/>
            <person name="Nelson D.R."/>
            <person name="Sanderfoot A.A."/>
            <person name="Spalding M.H."/>
            <person name="Kapitonov V.V."/>
            <person name="Ren Q."/>
            <person name="Ferris P."/>
            <person name="Lindquist E."/>
            <person name="Shapiro H."/>
            <person name="Lucas S.M."/>
            <person name="Grimwood J."/>
            <person name="Schmutz J."/>
            <person name="Cardol P."/>
            <person name="Cerutti H."/>
            <person name="Chanfreau G."/>
            <person name="Chen C.L."/>
            <person name="Cognat V."/>
            <person name="Croft M.T."/>
            <person name="Dent R."/>
            <person name="Dutcher S."/>
            <person name="Fernandez E."/>
            <person name="Fukuzawa H."/>
            <person name="Gonzalez-Ballester D."/>
            <person name="Gonzalez-Halphen D."/>
            <person name="Hallmann A."/>
            <person name="Hanikenne M."/>
            <person name="Hippler M."/>
            <person name="Inwood W."/>
            <person name="Jabbari K."/>
            <person name="Kalanon M."/>
            <person name="Kuras R."/>
            <person name="Lefebvre P.A."/>
            <person name="Lemaire S.D."/>
            <person name="Lobanov A.V."/>
            <person name="Lohr M."/>
            <person name="Manuell A."/>
            <person name="Meier I."/>
            <person name="Mets L."/>
            <person name="Mittag M."/>
            <person name="Mittelmeier T."/>
            <person name="Moroney J.V."/>
            <person name="Moseley J."/>
            <person name="Napoli C."/>
            <person name="Nedelcu A.M."/>
            <person name="Niyogi K."/>
            <person name="Novoselov S.V."/>
            <person name="Paulsen I.T."/>
            <person name="Pazour G."/>
            <person name="Purton S."/>
            <person name="Ral J.P."/>
            <person name="Riano-Pachon D.M."/>
            <person name="Riekhof W."/>
            <person name="Rymarquis L."/>
            <person name="Schroda M."/>
            <person name="Stern D."/>
            <person name="Umen J."/>
            <person name="Willows R."/>
            <person name="Wilson N."/>
            <person name="Zimmer S.L."/>
            <person name="Allmer J."/>
            <person name="Balk J."/>
            <person name="Bisova K."/>
            <person name="Chen C.J."/>
            <person name="Elias M."/>
            <person name="Gendler K."/>
            <person name="Hauser C."/>
            <person name="Lamb M.R."/>
            <person name="Ledford H."/>
            <person name="Long J.C."/>
            <person name="Minagawa J."/>
            <person name="Page M.D."/>
            <person name="Pan J."/>
            <person name="Pootakham W."/>
            <person name="Roje S."/>
            <person name="Rose A."/>
            <person name="Stahlberg E."/>
            <person name="Terauchi A.M."/>
            <person name="Yang P."/>
            <person name="Ball S."/>
            <person name="Bowler C."/>
            <person name="Dieckmann C.L."/>
            <person name="Gladyshev V.N."/>
            <person name="Green P."/>
            <person name="Jorgensen R."/>
            <person name="Mayfield S."/>
            <person name="Mueller-Roeber B."/>
            <person name="Rajamani S."/>
            <person name="Sayre R.T."/>
            <person name="Brokstein P."/>
            <person name="Dubchak I."/>
            <person name="Goodstein D."/>
            <person name="Hornick L."/>
            <person name="Huang Y.W."/>
            <person name="Jhaveri J."/>
            <person name="Luo Y."/>
            <person name="Martinez D."/>
            <person name="Ngau W.C."/>
            <person name="Otillar B."/>
            <person name="Poliakov A."/>
            <person name="Porter A."/>
            <person name="Szajkowski L."/>
            <person name="Werner G."/>
            <person name="Zhou K."/>
            <person name="Grigoriev I.V."/>
            <person name="Rokhsar D.S."/>
            <person name="Grossman A.R."/>
        </authorList>
    </citation>
    <scope>NUCLEOTIDE SEQUENCE [LARGE SCALE GENOMIC DNA]</scope>
    <source>
        <strain evidence="4">CC-503</strain>
    </source>
</reference>
<dbReference type="GeneID" id="5727891"/>
<proteinExistence type="predicted"/>
<dbReference type="EMBL" id="CM008973">
    <property type="protein sequence ID" value="PNW75064.1"/>
    <property type="molecule type" value="Genomic_DNA"/>
</dbReference>